<dbReference type="SUPFAM" id="SSF52172">
    <property type="entry name" value="CheY-like"/>
    <property type="match status" value="1"/>
</dbReference>
<dbReference type="SUPFAM" id="SSF55874">
    <property type="entry name" value="ATPase domain of HSP90 chaperone/DNA topoisomerase II/histidine kinase"/>
    <property type="match status" value="1"/>
</dbReference>
<evidence type="ECO:0000256" key="6">
    <source>
        <dbReference type="ARBA" id="ARBA00022741"/>
    </source>
</evidence>
<dbReference type="CDD" id="cd00082">
    <property type="entry name" value="HisKA"/>
    <property type="match status" value="1"/>
</dbReference>
<dbReference type="PRINTS" id="PR00344">
    <property type="entry name" value="BCTRLSENSOR"/>
</dbReference>
<dbReference type="InterPro" id="IPR003661">
    <property type="entry name" value="HisK_dim/P_dom"/>
</dbReference>
<keyword evidence="14" id="KW-0812">Transmembrane</keyword>
<dbReference type="FunFam" id="1.10.287.130:FF:000038">
    <property type="entry name" value="Sensory transduction histidine kinase"/>
    <property type="match status" value="1"/>
</dbReference>
<dbReference type="GO" id="GO:0016020">
    <property type="term" value="C:membrane"/>
    <property type="evidence" value="ECO:0007669"/>
    <property type="project" value="UniProtKB-SubCell"/>
</dbReference>
<keyword evidence="13" id="KW-0175">Coiled coil</keyword>
<dbReference type="InterPro" id="IPR001789">
    <property type="entry name" value="Sig_transdc_resp-reg_receiver"/>
</dbReference>
<dbReference type="Proteomes" id="UP000316855">
    <property type="component" value="Chromosome"/>
</dbReference>
<keyword evidence="11" id="KW-0131">Cell cycle</keyword>
<dbReference type="Pfam" id="PF00072">
    <property type="entry name" value="Response_reg"/>
    <property type="match status" value="1"/>
</dbReference>
<keyword evidence="7" id="KW-0418">Kinase</keyword>
<keyword evidence="14" id="KW-1133">Transmembrane helix</keyword>
<evidence type="ECO:0000256" key="4">
    <source>
        <dbReference type="ARBA" id="ARBA00022553"/>
    </source>
</evidence>
<feature type="modified residue" description="4-aspartylphosphate" evidence="12">
    <location>
        <position position="587"/>
    </location>
</feature>
<dbReference type="PANTHER" id="PTHR45339:SF1">
    <property type="entry name" value="HYBRID SIGNAL TRANSDUCTION HISTIDINE KINASE J"/>
    <property type="match status" value="1"/>
</dbReference>
<evidence type="ECO:0000256" key="11">
    <source>
        <dbReference type="ARBA" id="ARBA00023306"/>
    </source>
</evidence>
<dbReference type="AlphaFoldDB" id="A0A517V6V4"/>
<dbReference type="PROSITE" id="PS50109">
    <property type="entry name" value="HIS_KIN"/>
    <property type="match status" value="1"/>
</dbReference>
<dbReference type="CDD" id="cd17546">
    <property type="entry name" value="REC_hyHK_CKI1_RcsC-like"/>
    <property type="match status" value="1"/>
</dbReference>
<dbReference type="SUPFAM" id="SSF47384">
    <property type="entry name" value="Homodimeric domain of signal transducing histidine kinase"/>
    <property type="match status" value="1"/>
</dbReference>
<dbReference type="InterPro" id="IPR036097">
    <property type="entry name" value="HisK_dim/P_sf"/>
</dbReference>
<feature type="domain" description="Response regulatory" evidence="16">
    <location>
        <begin position="533"/>
        <end position="652"/>
    </location>
</feature>
<feature type="transmembrane region" description="Helical" evidence="14">
    <location>
        <begin position="142"/>
        <end position="161"/>
    </location>
</feature>
<reference evidence="17 18" key="1">
    <citation type="submission" date="2019-02" db="EMBL/GenBank/DDBJ databases">
        <title>Deep-cultivation of Planctomycetes and their phenomic and genomic characterization uncovers novel biology.</title>
        <authorList>
            <person name="Wiegand S."/>
            <person name="Jogler M."/>
            <person name="Boedeker C."/>
            <person name="Pinto D."/>
            <person name="Vollmers J."/>
            <person name="Rivas-Marin E."/>
            <person name="Kohn T."/>
            <person name="Peeters S.H."/>
            <person name="Heuer A."/>
            <person name="Rast P."/>
            <person name="Oberbeckmann S."/>
            <person name="Bunk B."/>
            <person name="Jeske O."/>
            <person name="Meyerdierks A."/>
            <person name="Storesund J.E."/>
            <person name="Kallscheuer N."/>
            <person name="Luecker S."/>
            <person name="Lage O.M."/>
            <person name="Pohl T."/>
            <person name="Merkel B.J."/>
            <person name="Hornburger P."/>
            <person name="Mueller R.-W."/>
            <person name="Bruemmer F."/>
            <person name="Labrenz M."/>
            <person name="Spormann A.M."/>
            <person name="Op den Camp H."/>
            <person name="Overmann J."/>
            <person name="Amann R."/>
            <person name="Jetten M.S.M."/>
            <person name="Mascher T."/>
            <person name="Medema M.H."/>
            <person name="Devos D.P."/>
            <person name="Kaster A.-K."/>
            <person name="Ovreas L."/>
            <person name="Rohde M."/>
            <person name="Galperin M.Y."/>
            <person name="Jogler C."/>
        </authorList>
    </citation>
    <scope>NUCLEOTIDE SEQUENCE [LARGE SCALE GENOMIC DNA]</scope>
    <source>
        <strain evidence="17 18">Pan161</strain>
    </source>
</reference>
<evidence type="ECO:0000256" key="13">
    <source>
        <dbReference type="SAM" id="Coils"/>
    </source>
</evidence>
<dbReference type="SMART" id="SM00387">
    <property type="entry name" value="HATPase_c"/>
    <property type="match status" value="1"/>
</dbReference>
<dbReference type="InterPro" id="IPR011006">
    <property type="entry name" value="CheY-like_superfamily"/>
</dbReference>
<dbReference type="GO" id="GO:0000155">
    <property type="term" value="F:phosphorelay sensor kinase activity"/>
    <property type="evidence" value="ECO:0007669"/>
    <property type="project" value="InterPro"/>
</dbReference>
<dbReference type="Pfam" id="PF00512">
    <property type="entry name" value="HisKA"/>
    <property type="match status" value="1"/>
</dbReference>
<dbReference type="Gene3D" id="3.30.565.10">
    <property type="entry name" value="Histidine kinase-like ATPase, C-terminal domain"/>
    <property type="match status" value="1"/>
</dbReference>
<evidence type="ECO:0000256" key="8">
    <source>
        <dbReference type="ARBA" id="ARBA00022840"/>
    </source>
</evidence>
<gene>
    <name evidence="17" type="primary">arcB_1</name>
    <name evidence="17" type="ORF">Pan161_03480</name>
</gene>
<dbReference type="InterPro" id="IPR036890">
    <property type="entry name" value="HATPase_C_sf"/>
</dbReference>
<keyword evidence="6" id="KW-0547">Nucleotide-binding</keyword>
<evidence type="ECO:0000256" key="5">
    <source>
        <dbReference type="ARBA" id="ARBA00022679"/>
    </source>
</evidence>
<dbReference type="Pfam" id="PF02518">
    <property type="entry name" value="HATPase_c"/>
    <property type="match status" value="1"/>
</dbReference>
<sequence>MSLSILTKPCLPTESQRAEELFRENQRDLYQRTDRLFACLMIVQWLAAMAAAFWITPRTWIGSNSEVHLHVWAACLLGGLITLFPVMLTLLRPGTILSRHVIAISQMLTSSLLVHLSGGRIETHFHIFGSLAFLAFYRDWRVLITATSVVIIDHSILGLFYPQAIFGVLTANPWRIVEHGAWVIFEDLFLFIAIHQSLRELKAMARQRAVLEETKADVESEVQHRTRELHTANRMISEKNHVLEQITMELKQQAQELRAAKDSAEAANRSKSAFLANMSHEIRTPMNAILGFNDILLDGVSEPENIQAARTVKENGQYLLRLINDILDLSKIEAEKMEVEHVNCSPHTLLNNIYSLMNVRALEKGLPLNFQIDGPIPETINTDPTRLRQILINTIGNAIKFTESGAVNVVARLIDLPDQTARMQFNVTDSGIGIESTSLESLFKPFTQADGSMTRKFGGTGLGLTISKRLTELLGGEITVTSDPGKGSTFSITIETGSLENVALIDSRPFQILTETEIPQNKVFDGLPLKNGRFLLTEDGLDNQKLISFILNKAGAETTIAENGQTSFDLAMAAVEAGEPFDAILMDMQMPVLDGYQATRKLRAAHYHEPIIALTAHAMRGDRQKCLDAGCDDYLTKPIDRRKLVEMLASYKRHVAQNLTTTPTELS</sequence>
<dbReference type="PROSITE" id="PS50110">
    <property type="entry name" value="RESPONSE_REGULATORY"/>
    <property type="match status" value="1"/>
</dbReference>
<keyword evidence="4 12" id="KW-0597">Phosphoprotein</keyword>
<dbReference type="KEGG" id="gax:Pan161_03480"/>
<evidence type="ECO:0000256" key="7">
    <source>
        <dbReference type="ARBA" id="ARBA00022777"/>
    </source>
</evidence>
<accession>A0A517V6V4</accession>
<evidence type="ECO:0000256" key="1">
    <source>
        <dbReference type="ARBA" id="ARBA00000085"/>
    </source>
</evidence>
<protein>
    <recommendedName>
        <fullName evidence="3">histidine kinase</fullName>
        <ecNumber evidence="3">2.7.13.3</ecNumber>
    </recommendedName>
</protein>
<evidence type="ECO:0000313" key="18">
    <source>
        <dbReference type="Proteomes" id="UP000316855"/>
    </source>
</evidence>
<dbReference type="SMART" id="SM00448">
    <property type="entry name" value="REC"/>
    <property type="match status" value="1"/>
</dbReference>
<keyword evidence="5 17" id="KW-0808">Transferase</keyword>
<name>A0A517V6V4_9PLAN</name>
<dbReference type="Gene3D" id="3.40.50.2300">
    <property type="match status" value="1"/>
</dbReference>
<dbReference type="FunFam" id="3.30.565.10:FF:000010">
    <property type="entry name" value="Sensor histidine kinase RcsC"/>
    <property type="match status" value="1"/>
</dbReference>
<keyword evidence="9" id="KW-0902">Two-component regulatory system</keyword>
<dbReference type="InterPro" id="IPR005467">
    <property type="entry name" value="His_kinase_dom"/>
</dbReference>
<dbReference type="SMART" id="SM00388">
    <property type="entry name" value="HisKA"/>
    <property type="match status" value="1"/>
</dbReference>
<dbReference type="GO" id="GO:0005524">
    <property type="term" value="F:ATP binding"/>
    <property type="evidence" value="ECO:0007669"/>
    <property type="project" value="UniProtKB-KW"/>
</dbReference>
<evidence type="ECO:0000259" key="16">
    <source>
        <dbReference type="PROSITE" id="PS50110"/>
    </source>
</evidence>
<feature type="transmembrane region" description="Helical" evidence="14">
    <location>
        <begin position="69"/>
        <end position="91"/>
    </location>
</feature>
<dbReference type="OrthoDB" id="229369at2"/>
<keyword evidence="10 14" id="KW-0472">Membrane</keyword>
<evidence type="ECO:0000256" key="14">
    <source>
        <dbReference type="SAM" id="Phobius"/>
    </source>
</evidence>
<feature type="coiled-coil region" evidence="13">
    <location>
        <begin position="194"/>
        <end position="270"/>
    </location>
</feature>
<dbReference type="CDD" id="cd16922">
    <property type="entry name" value="HATPase_EvgS-ArcB-TorS-like"/>
    <property type="match status" value="1"/>
</dbReference>
<evidence type="ECO:0000313" key="17">
    <source>
        <dbReference type="EMBL" id="QDT88730.1"/>
    </source>
</evidence>
<keyword evidence="8" id="KW-0067">ATP-binding</keyword>
<evidence type="ECO:0000256" key="9">
    <source>
        <dbReference type="ARBA" id="ARBA00023012"/>
    </source>
</evidence>
<dbReference type="RefSeq" id="WP_145223878.1">
    <property type="nucleotide sequence ID" value="NZ_CP036343.1"/>
</dbReference>
<proteinExistence type="predicted"/>
<comment type="subcellular location">
    <subcellularLocation>
        <location evidence="2">Membrane</location>
    </subcellularLocation>
</comment>
<organism evidence="17 18">
    <name type="scientific">Gimesia algae</name>
    <dbReference type="NCBI Taxonomy" id="2527971"/>
    <lineage>
        <taxon>Bacteria</taxon>
        <taxon>Pseudomonadati</taxon>
        <taxon>Planctomycetota</taxon>
        <taxon>Planctomycetia</taxon>
        <taxon>Planctomycetales</taxon>
        <taxon>Planctomycetaceae</taxon>
        <taxon>Gimesia</taxon>
    </lineage>
</organism>
<dbReference type="EMBL" id="CP036343">
    <property type="protein sequence ID" value="QDT88730.1"/>
    <property type="molecule type" value="Genomic_DNA"/>
</dbReference>
<comment type="catalytic activity">
    <reaction evidence="1">
        <text>ATP + protein L-histidine = ADP + protein N-phospho-L-histidine.</text>
        <dbReference type="EC" id="2.7.13.3"/>
    </reaction>
</comment>
<feature type="domain" description="Histidine kinase" evidence="15">
    <location>
        <begin position="277"/>
        <end position="498"/>
    </location>
</feature>
<dbReference type="InterPro" id="IPR004358">
    <property type="entry name" value="Sig_transdc_His_kin-like_C"/>
</dbReference>
<evidence type="ECO:0000259" key="15">
    <source>
        <dbReference type="PROSITE" id="PS50109"/>
    </source>
</evidence>
<dbReference type="PANTHER" id="PTHR45339">
    <property type="entry name" value="HYBRID SIGNAL TRANSDUCTION HISTIDINE KINASE J"/>
    <property type="match status" value="1"/>
</dbReference>
<evidence type="ECO:0000256" key="12">
    <source>
        <dbReference type="PROSITE-ProRule" id="PRU00169"/>
    </source>
</evidence>
<keyword evidence="18" id="KW-1185">Reference proteome</keyword>
<feature type="transmembrane region" description="Helical" evidence="14">
    <location>
        <begin position="36"/>
        <end position="57"/>
    </location>
</feature>
<evidence type="ECO:0000256" key="10">
    <source>
        <dbReference type="ARBA" id="ARBA00023136"/>
    </source>
</evidence>
<evidence type="ECO:0000256" key="2">
    <source>
        <dbReference type="ARBA" id="ARBA00004370"/>
    </source>
</evidence>
<evidence type="ECO:0000256" key="3">
    <source>
        <dbReference type="ARBA" id="ARBA00012438"/>
    </source>
</evidence>
<dbReference type="EC" id="2.7.13.3" evidence="3"/>
<dbReference type="Gene3D" id="1.10.287.130">
    <property type="match status" value="1"/>
</dbReference>
<dbReference type="InterPro" id="IPR003594">
    <property type="entry name" value="HATPase_dom"/>
</dbReference>